<dbReference type="SMART" id="SM00175">
    <property type="entry name" value="RAB"/>
    <property type="match status" value="1"/>
</dbReference>
<feature type="compositionally biased region" description="Acidic residues" evidence="3">
    <location>
        <begin position="300"/>
        <end position="312"/>
    </location>
</feature>
<dbReference type="PROSITE" id="PS51419">
    <property type="entry name" value="RAB"/>
    <property type="match status" value="1"/>
</dbReference>
<dbReference type="PROSITE" id="PS51421">
    <property type="entry name" value="RAS"/>
    <property type="match status" value="1"/>
</dbReference>
<dbReference type="Proteomes" id="UP000830375">
    <property type="component" value="Unassembled WGS sequence"/>
</dbReference>
<dbReference type="InterPro" id="IPR003578">
    <property type="entry name" value="Small_GTPase_Rho"/>
</dbReference>
<gene>
    <name evidence="4" type="ORF">H4Q32_004764</name>
</gene>
<organism evidence="4 5">
    <name type="scientific">Labeo rohita</name>
    <name type="common">Indian major carp</name>
    <name type="synonym">Cyprinus rohita</name>
    <dbReference type="NCBI Taxonomy" id="84645"/>
    <lineage>
        <taxon>Eukaryota</taxon>
        <taxon>Metazoa</taxon>
        <taxon>Chordata</taxon>
        <taxon>Craniata</taxon>
        <taxon>Vertebrata</taxon>
        <taxon>Euteleostomi</taxon>
        <taxon>Actinopterygii</taxon>
        <taxon>Neopterygii</taxon>
        <taxon>Teleostei</taxon>
        <taxon>Ostariophysi</taxon>
        <taxon>Cypriniformes</taxon>
        <taxon>Cyprinidae</taxon>
        <taxon>Labeoninae</taxon>
        <taxon>Labeonini</taxon>
        <taxon>Labeo</taxon>
    </lineage>
</organism>
<name>A0ABQ8MZ75_LABRO</name>
<evidence type="ECO:0000256" key="3">
    <source>
        <dbReference type="SAM" id="MobiDB-lite"/>
    </source>
</evidence>
<feature type="compositionally biased region" description="Low complexity" evidence="3">
    <location>
        <begin position="321"/>
        <end position="332"/>
    </location>
</feature>
<dbReference type="Pfam" id="PF00071">
    <property type="entry name" value="Ras"/>
    <property type="match status" value="1"/>
</dbReference>
<dbReference type="PROSITE" id="PS51420">
    <property type="entry name" value="RHO"/>
    <property type="match status" value="1"/>
</dbReference>
<dbReference type="InterPro" id="IPR005225">
    <property type="entry name" value="Small_GTP-bd"/>
</dbReference>
<dbReference type="SMART" id="SM00173">
    <property type="entry name" value="RAS"/>
    <property type="match status" value="1"/>
</dbReference>
<evidence type="ECO:0000256" key="1">
    <source>
        <dbReference type="ARBA" id="ARBA00022741"/>
    </source>
</evidence>
<dbReference type="CDD" id="cd04130">
    <property type="entry name" value="Wrch_1"/>
    <property type="match status" value="1"/>
</dbReference>
<dbReference type="NCBIfam" id="TIGR00231">
    <property type="entry name" value="small_GTP"/>
    <property type="match status" value="1"/>
</dbReference>
<dbReference type="InterPro" id="IPR027417">
    <property type="entry name" value="P-loop_NTPase"/>
</dbReference>
<accession>A0ABQ8MZ75</accession>
<sequence length="552" mass="60680">MSTIFQTGPNNLLQDDCSFPNNADNTDEARGKSFITKGLVFHARTDPESAVEGCPLTSHPSLLNIRYDSGSEFSLTRRSLGDKRGPEGEGVKRSFFLSTQPSLPPLFFSGLPAFCRSCALSVEVLDPCPVSLAPGERGFCVPMPLQAGQTAAVEWAAARVSSVLGKLSSPFTSAHVEAFWWLHERTGGQMAPAHSCRFTEEELHEPDKWRRRKDGISLLFFIIITESVAIRFPPALGGDVRVSETQHCAHVSCINPLTAADARLSINLTRVRALELDLRAREKEHSRCARDSAPSLSDAGMDEAEAVNEDDSPPPVPPRAAPQQNSPASAAVPERRVKCVLVGDGAVGKTSLIISYTTNGYPAEHIPTAYDNFTARVVVDGRPVQLQLCDMAGQDEFERLRPLCYRDADVFLLCYSVVLPSSFRSVTDRWAPEVHRLCPGVPIILVGTQCDLREDVQVLIRLADSQEKPVSGDDARLCARSIGAVTFAECSALTQKNLKEVFDGAILASMQHAEEAAWPRRHTLREKTPDKIKQLSETWWRKLSCIQSFDLQ</sequence>
<reference evidence="4 5" key="1">
    <citation type="submission" date="2022-01" db="EMBL/GenBank/DDBJ databases">
        <title>A high-quality chromosome-level genome assembly of rohu carp, Labeo rohita.</title>
        <authorList>
            <person name="Arick M.A. II"/>
            <person name="Hsu C.-Y."/>
            <person name="Magbanua Z."/>
            <person name="Pechanova O."/>
            <person name="Grover C."/>
            <person name="Miller E."/>
            <person name="Thrash A."/>
            <person name="Ezzel L."/>
            <person name="Alam S."/>
            <person name="Benzie J."/>
            <person name="Hamilton M."/>
            <person name="Karsi A."/>
            <person name="Lawrence M.L."/>
            <person name="Peterson D.G."/>
        </authorList>
    </citation>
    <scope>NUCLEOTIDE SEQUENCE [LARGE SCALE GENOMIC DNA]</scope>
    <source>
        <strain evidence="5">BAU-BD-2019</strain>
        <tissue evidence="4">Blood</tissue>
    </source>
</reference>
<protein>
    <submittedName>
        <fullName evidence="4">Rho-related GTP-binding protein RhoU</fullName>
    </submittedName>
</protein>
<dbReference type="PRINTS" id="PR00449">
    <property type="entry name" value="RASTRNSFRMNG"/>
</dbReference>
<evidence type="ECO:0000313" key="5">
    <source>
        <dbReference type="Proteomes" id="UP000830375"/>
    </source>
</evidence>
<dbReference type="SUPFAM" id="SSF52540">
    <property type="entry name" value="P-loop containing nucleoside triphosphate hydrolases"/>
    <property type="match status" value="1"/>
</dbReference>
<comment type="caution">
    <text evidence="4">The sequence shown here is derived from an EMBL/GenBank/DDBJ whole genome shotgun (WGS) entry which is preliminary data.</text>
</comment>
<dbReference type="PANTHER" id="PTHR24072">
    <property type="entry name" value="RHO FAMILY GTPASE"/>
    <property type="match status" value="1"/>
</dbReference>
<dbReference type="Gene3D" id="3.40.50.300">
    <property type="entry name" value="P-loop containing nucleotide triphosphate hydrolases"/>
    <property type="match status" value="1"/>
</dbReference>
<dbReference type="SMART" id="SM00174">
    <property type="entry name" value="RHO"/>
    <property type="match status" value="1"/>
</dbReference>
<dbReference type="InterPro" id="IPR001806">
    <property type="entry name" value="Small_GTPase"/>
</dbReference>
<feature type="region of interest" description="Disordered" evidence="3">
    <location>
        <begin position="284"/>
        <end position="332"/>
    </location>
</feature>
<dbReference type="EMBL" id="JACTAM010000001">
    <property type="protein sequence ID" value="KAI2668117.1"/>
    <property type="molecule type" value="Genomic_DNA"/>
</dbReference>
<proteinExistence type="predicted"/>
<keyword evidence="2" id="KW-0342">GTP-binding</keyword>
<evidence type="ECO:0000256" key="2">
    <source>
        <dbReference type="ARBA" id="ARBA00023134"/>
    </source>
</evidence>
<evidence type="ECO:0000313" key="4">
    <source>
        <dbReference type="EMBL" id="KAI2668117.1"/>
    </source>
</evidence>
<keyword evidence="5" id="KW-1185">Reference proteome</keyword>
<keyword evidence="1" id="KW-0547">Nucleotide-binding</keyword>